<reference evidence="5" key="1">
    <citation type="submission" date="2025-08" db="UniProtKB">
        <authorList>
            <consortium name="Ensembl"/>
        </authorList>
    </citation>
    <scope>IDENTIFICATION</scope>
</reference>
<protein>
    <recommendedName>
        <fullName evidence="4">Ig-like domain-containing protein</fullName>
    </recommendedName>
</protein>
<dbReference type="GO" id="GO:0005576">
    <property type="term" value="C:extracellular region"/>
    <property type="evidence" value="ECO:0007669"/>
    <property type="project" value="UniProtKB-ARBA"/>
</dbReference>
<dbReference type="PANTHER" id="PTHR23266">
    <property type="entry name" value="IMMUNOGLOBULIN HEAVY CHAIN"/>
    <property type="match status" value="1"/>
</dbReference>
<dbReference type="Pfam" id="PF07686">
    <property type="entry name" value="V-set"/>
    <property type="match status" value="1"/>
</dbReference>
<dbReference type="Gene3D" id="2.60.40.10">
    <property type="entry name" value="Immunoglobulins"/>
    <property type="match status" value="1"/>
</dbReference>
<dbReference type="GO" id="GO:0019814">
    <property type="term" value="C:immunoglobulin complex"/>
    <property type="evidence" value="ECO:0007669"/>
    <property type="project" value="UniProtKB-KW"/>
</dbReference>
<evidence type="ECO:0000256" key="1">
    <source>
        <dbReference type="ARBA" id="ARBA00022859"/>
    </source>
</evidence>
<dbReference type="GeneTree" id="ENSGT01030000234536"/>
<evidence type="ECO:0000313" key="6">
    <source>
        <dbReference type="Proteomes" id="UP000694569"/>
    </source>
</evidence>
<evidence type="ECO:0000256" key="2">
    <source>
        <dbReference type="ARBA" id="ARBA00023130"/>
    </source>
</evidence>
<dbReference type="InterPro" id="IPR013783">
    <property type="entry name" value="Ig-like_fold"/>
</dbReference>
<organism evidence="5 6">
    <name type="scientific">Leptobrachium leishanense</name>
    <name type="common">Leishan spiny toad</name>
    <dbReference type="NCBI Taxonomy" id="445787"/>
    <lineage>
        <taxon>Eukaryota</taxon>
        <taxon>Metazoa</taxon>
        <taxon>Chordata</taxon>
        <taxon>Craniata</taxon>
        <taxon>Vertebrata</taxon>
        <taxon>Euteleostomi</taxon>
        <taxon>Amphibia</taxon>
        <taxon>Batrachia</taxon>
        <taxon>Anura</taxon>
        <taxon>Pelobatoidea</taxon>
        <taxon>Megophryidae</taxon>
        <taxon>Leptobrachium</taxon>
    </lineage>
</organism>
<dbReference type="GO" id="GO:0002250">
    <property type="term" value="P:adaptive immune response"/>
    <property type="evidence" value="ECO:0007669"/>
    <property type="project" value="UniProtKB-KW"/>
</dbReference>
<dbReference type="InterPro" id="IPR007110">
    <property type="entry name" value="Ig-like_dom"/>
</dbReference>
<dbReference type="AlphaFoldDB" id="A0A8C5M6R3"/>
<proteinExistence type="predicted"/>
<dbReference type="InterPro" id="IPR036179">
    <property type="entry name" value="Ig-like_dom_sf"/>
</dbReference>
<sequence>SIGYSLQCIFTCAKCQISLVQSGNGIIKPTDALILVCKVDGYQITSGYWWSWIRQPTGKGLEWLGLIKSDGNTEYNSNFQSRISITRDTSKNEYSLHLKNMKTDDSAMYYCARGTVTETTG</sequence>
<evidence type="ECO:0000313" key="5">
    <source>
        <dbReference type="Ensembl" id="ENSLLEP00000010233.1"/>
    </source>
</evidence>
<evidence type="ECO:0000256" key="3">
    <source>
        <dbReference type="ARBA" id="ARBA00043265"/>
    </source>
</evidence>
<keyword evidence="6" id="KW-1185">Reference proteome</keyword>
<evidence type="ECO:0000259" key="4">
    <source>
        <dbReference type="PROSITE" id="PS50835"/>
    </source>
</evidence>
<dbReference type="FunFam" id="2.60.40.10:FF:002426">
    <property type="entry name" value="Immunoglobulin heavy variable V15-2"/>
    <property type="match status" value="1"/>
</dbReference>
<dbReference type="OrthoDB" id="9898535at2759"/>
<dbReference type="Ensembl" id="ENSLLET00000010635.1">
    <property type="protein sequence ID" value="ENSLLEP00000010233.1"/>
    <property type="gene ID" value="ENSLLEG00000006528.1"/>
</dbReference>
<name>A0A8C5M6R3_9ANUR</name>
<keyword evidence="2" id="KW-1064">Adaptive immunity</keyword>
<dbReference type="PROSITE" id="PS50835">
    <property type="entry name" value="IG_LIKE"/>
    <property type="match status" value="1"/>
</dbReference>
<dbReference type="InterPro" id="IPR013106">
    <property type="entry name" value="Ig_V-set"/>
</dbReference>
<dbReference type="Proteomes" id="UP000694569">
    <property type="component" value="Unplaced"/>
</dbReference>
<reference evidence="5" key="2">
    <citation type="submission" date="2025-09" db="UniProtKB">
        <authorList>
            <consortium name="Ensembl"/>
        </authorList>
    </citation>
    <scope>IDENTIFICATION</scope>
</reference>
<dbReference type="SMART" id="SM00406">
    <property type="entry name" value="IGv"/>
    <property type="match status" value="1"/>
</dbReference>
<dbReference type="SUPFAM" id="SSF48726">
    <property type="entry name" value="Immunoglobulin"/>
    <property type="match status" value="1"/>
</dbReference>
<accession>A0A8C5M6R3</accession>
<keyword evidence="3" id="KW-1280">Immunoglobulin</keyword>
<feature type="domain" description="Ig-like" evidence="4">
    <location>
        <begin position="20"/>
        <end position="121"/>
    </location>
</feature>
<keyword evidence="1" id="KW-0391">Immunity</keyword>
<dbReference type="InterPro" id="IPR050199">
    <property type="entry name" value="IgHV"/>
</dbReference>